<name>A0ABP8LZZ9_9BACT</name>
<comment type="caution">
    <text evidence="1">The sequence shown here is derived from an EMBL/GenBank/DDBJ whole genome shotgun (WGS) entry which is preliminary data.</text>
</comment>
<evidence type="ECO:0000313" key="2">
    <source>
        <dbReference type="Proteomes" id="UP001501508"/>
    </source>
</evidence>
<dbReference type="EMBL" id="BAABEY010000020">
    <property type="protein sequence ID" value="GAA4439081.1"/>
    <property type="molecule type" value="Genomic_DNA"/>
</dbReference>
<sequence>MFMKRIAFYSVLILSLNSCLPQDQPNPVEDLFRDCCGTEAVEFTHQGARIYVPNVFTPNRDKVNDFFYPFTSEEDVEIQGFTIISAKGDTVLFQRDFMNYKDIENFGWNGKRPDGTIYVGLFKYGMRAISKGVLRYVEGVACAVPCGPASKSVQSNNNCFFPSQAGKAGSLDRSKPNEEKSCFE</sequence>
<organism evidence="1 2">
    <name type="scientific">Ravibacter arvi</name>
    <dbReference type="NCBI Taxonomy" id="2051041"/>
    <lineage>
        <taxon>Bacteria</taxon>
        <taxon>Pseudomonadati</taxon>
        <taxon>Bacteroidota</taxon>
        <taxon>Cytophagia</taxon>
        <taxon>Cytophagales</taxon>
        <taxon>Spirosomataceae</taxon>
        <taxon>Ravibacter</taxon>
    </lineage>
</organism>
<evidence type="ECO:0000313" key="1">
    <source>
        <dbReference type="EMBL" id="GAA4439081.1"/>
    </source>
</evidence>
<evidence type="ECO:0008006" key="3">
    <source>
        <dbReference type="Google" id="ProtNLM"/>
    </source>
</evidence>
<reference evidence="2" key="1">
    <citation type="journal article" date="2019" name="Int. J. Syst. Evol. Microbiol.">
        <title>The Global Catalogue of Microorganisms (GCM) 10K type strain sequencing project: providing services to taxonomists for standard genome sequencing and annotation.</title>
        <authorList>
            <consortium name="The Broad Institute Genomics Platform"/>
            <consortium name="The Broad Institute Genome Sequencing Center for Infectious Disease"/>
            <person name="Wu L."/>
            <person name="Ma J."/>
        </authorList>
    </citation>
    <scope>NUCLEOTIDE SEQUENCE [LARGE SCALE GENOMIC DNA]</scope>
    <source>
        <strain evidence="2">JCM 31920</strain>
    </source>
</reference>
<keyword evidence="2" id="KW-1185">Reference proteome</keyword>
<proteinExistence type="predicted"/>
<gene>
    <name evidence="1" type="ORF">GCM10023091_20760</name>
</gene>
<accession>A0ABP8LZZ9</accession>
<dbReference type="Proteomes" id="UP001501508">
    <property type="component" value="Unassembled WGS sequence"/>
</dbReference>
<protein>
    <recommendedName>
        <fullName evidence="3">Lipoprotein</fullName>
    </recommendedName>
</protein>